<proteinExistence type="predicted"/>
<gene>
    <name evidence="1" type="ORF">CPELLU_LOCUS13227</name>
</gene>
<protein>
    <submittedName>
        <fullName evidence="1">2624_t:CDS:1</fullName>
    </submittedName>
</protein>
<dbReference type="EMBL" id="CAJVQA010013780">
    <property type="protein sequence ID" value="CAG8726749.1"/>
    <property type="molecule type" value="Genomic_DNA"/>
</dbReference>
<sequence>TEESITTTSATSTASTANENNPDFAYYKIYELNLVRSQQKLYPYTHKGSNISNMIAHLHDKHNIIKDNYTDYLDEHNEYPTLNLVYPCIEVLKKGFVSETDETVDIYLNFIYKEAENDDNKSDETSDNDISAADTFARSCGCEQNRRMPRQSNNEDLKDIDKVKDLLPVSIASLLNRVQTTIYLSMDELWSVLSDNALVVILLDPSFKHFKWATNNIEKGLVNRSYSNNDDFFQDLEADSAQTNMEKDNKITSCKYLSILATSVSSKRLFSDASNYISAKQACLSFDLVNKYENQKIIIEFINDHKEDSLFSNLIL</sequence>
<organism evidence="1 2">
    <name type="scientific">Cetraspora pellucida</name>
    <dbReference type="NCBI Taxonomy" id="1433469"/>
    <lineage>
        <taxon>Eukaryota</taxon>
        <taxon>Fungi</taxon>
        <taxon>Fungi incertae sedis</taxon>
        <taxon>Mucoromycota</taxon>
        <taxon>Glomeromycotina</taxon>
        <taxon>Glomeromycetes</taxon>
        <taxon>Diversisporales</taxon>
        <taxon>Gigasporaceae</taxon>
        <taxon>Cetraspora</taxon>
    </lineage>
</organism>
<evidence type="ECO:0000313" key="1">
    <source>
        <dbReference type="EMBL" id="CAG8726749.1"/>
    </source>
</evidence>
<feature type="non-terminal residue" evidence="1">
    <location>
        <position position="316"/>
    </location>
</feature>
<dbReference type="Proteomes" id="UP000789759">
    <property type="component" value="Unassembled WGS sequence"/>
</dbReference>
<reference evidence="1" key="1">
    <citation type="submission" date="2021-06" db="EMBL/GenBank/DDBJ databases">
        <authorList>
            <person name="Kallberg Y."/>
            <person name="Tangrot J."/>
            <person name="Rosling A."/>
        </authorList>
    </citation>
    <scope>NUCLEOTIDE SEQUENCE</scope>
    <source>
        <strain evidence="1">FL966</strain>
    </source>
</reference>
<dbReference type="AlphaFoldDB" id="A0A9N9NE91"/>
<evidence type="ECO:0000313" key="2">
    <source>
        <dbReference type="Proteomes" id="UP000789759"/>
    </source>
</evidence>
<accession>A0A9N9NE91</accession>
<dbReference type="OrthoDB" id="2483890at2759"/>
<comment type="caution">
    <text evidence="1">The sequence shown here is derived from an EMBL/GenBank/DDBJ whole genome shotgun (WGS) entry which is preliminary data.</text>
</comment>
<keyword evidence="2" id="KW-1185">Reference proteome</keyword>
<name>A0A9N9NE91_9GLOM</name>